<comment type="caution">
    <text evidence="1">The sequence shown here is derived from an EMBL/GenBank/DDBJ whole genome shotgun (WGS) entry which is preliminary data.</text>
</comment>
<organism evidence="1 2">
    <name type="scientific">Crotalaria pallida</name>
    <name type="common">Smooth rattlebox</name>
    <name type="synonym">Crotalaria striata</name>
    <dbReference type="NCBI Taxonomy" id="3830"/>
    <lineage>
        <taxon>Eukaryota</taxon>
        <taxon>Viridiplantae</taxon>
        <taxon>Streptophyta</taxon>
        <taxon>Embryophyta</taxon>
        <taxon>Tracheophyta</taxon>
        <taxon>Spermatophyta</taxon>
        <taxon>Magnoliopsida</taxon>
        <taxon>eudicotyledons</taxon>
        <taxon>Gunneridae</taxon>
        <taxon>Pentapetalae</taxon>
        <taxon>rosids</taxon>
        <taxon>fabids</taxon>
        <taxon>Fabales</taxon>
        <taxon>Fabaceae</taxon>
        <taxon>Papilionoideae</taxon>
        <taxon>50 kb inversion clade</taxon>
        <taxon>genistoids sensu lato</taxon>
        <taxon>core genistoids</taxon>
        <taxon>Crotalarieae</taxon>
        <taxon>Crotalaria</taxon>
    </lineage>
</organism>
<dbReference type="AlphaFoldDB" id="A0AAN9IVV2"/>
<dbReference type="EMBL" id="JAYWIO010000001">
    <property type="protein sequence ID" value="KAK7287412.1"/>
    <property type="molecule type" value="Genomic_DNA"/>
</dbReference>
<evidence type="ECO:0000313" key="1">
    <source>
        <dbReference type="EMBL" id="KAK7287412.1"/>
    </source>
</evidence>
<reference evidence="1 2" key="1">
    <citation type="submission" date="2024-01" db="EMBL/GenBank/DDBJ databases">
        <title>The genomes of 5 underutilized Papilionoideae crops provide insights into root nodulation and disease resistanc.</title>
        <authorList>
            <person name="Yuan L."/>
        </authorList>
    </citation>
    <scope>NUCLEOTIDE SEQUENCE [LARGE SCALE GENOMIC DNA]</scope>
    <source>
        <strain evidence="1">ZHUSHIDOU_FW_LH</strain>
        <tissue evidence="1">Leaf</tissue>
    </source>
</reference>
<evidence type="ECO:0000313" key="2">
    <source>
        <dbReference type="Proteomes" id="UP001372338"/>
    </source>
</evidence>
<keyword evidence="2" id="KW-1185">Reference proteome</keyword>
<sequence>MRSLGSDEVGGSKRDGVFRHLCIYCKKYDVERSKDNNFATVGGEVEIVAFASLPRIIIKNQSGNIDVVLAEDGKAVLRKCHLAEIVRWDPWLLDIPVLVVYLSSDEFFLVVEVHVACIYGYSIPVIYVHDFCAP</sequence>
<gene>
    <name evidence="1" type="ORF">RIF29_00687</name>
</gene>
<name>A0AAN9IVV2_CROPI</name>
<accession>A0AAN9IVV2</accession>
<dbReference type="Proteomes" id="UP001372338">
    <property type="component" value="Unassembled WGS sequence"/>
</dbReference>
<proteinExistence type="predicted"/>
<protein>
    <submittedName>
        <fullName evidence="1">Uncharacterized protein</fullName>
    </submittedName>
</protein>